<feature type="domain" description="Methyltransferase type 11" evidence="1">
    <location>
        <begin position="11"/>
        <end position="51"/>
    </location>
</feature>
<dbReference type="GO" id="GO:0032259">
    <property type="term" value="P:methylation"/>
    <property type="evidence" value="ECO:0007669"/>
    <property type="project" value="UniProtKB-KW"/>
</dbReference>
<dbReference type="SUPFAM" id="SSF53335">
    <property type="entry name" value="S-adenosyl-L-methionine-dependent methyltransferases"/>
    <property type="match status" value="1"/>
</dbReference>
<dbReference type="RefSeq" id="WP_386400922.1">
    <property type="nucleotide sequence ID" value="NZ_JBHSPT010000052.1"/>
</dbReference>
<keyword evidence="2" id="KW-0489">Methyltransferase</keyword>
<evidence type="ECO:0000313" key="2">
    <source>
        <dbReference type="EMBL" id="MFC6058301.1"/>
    </source>
</evidence>
<dbReference type="InterPro" id="IPR029063">
    <property type="entry name" value="SAM-dependent_MTases_sf"/>
</dbReference>
<dbReference type="Gene3D" id="3.40.50.150">
    <property type="entry name" value="Vaccinia Virus protein VP39"/>
    <property type="match status" value="1"/>
</dbReference>
<keyword evidence="3" id="KW-1185">Reference proteome</keyword>
<proteinExistence type="predicted"/>
<name>A0ABW1M4K8_9ACTN</name>
<reference evidence="3" key="1">
    <citation type="journal article" date="2019" name="Int. J. Syst. Evol. Microbiol.">
        <title>The Global Catalogue of Microorganisms (GCM) 10K type strain sequencing project: providing services to taxonomists for standard genome sequencing and annotation.</title>
        <authorList>
            <consortium name="The Broad Institute Genomics Platform"/>
            <consortium name="The Broad Institute Genome Sequencing Center for Infectious Disease"/>
            <person name="Wu L."/>
            <person name="Ma J."/>
        </authorList>
    </citation>
    <scope>NUCLEOTIDE SEQUENCE [LARGE SCALE GENOMIC DNA]</scope>
    <source>
        <strain evidence="3">JCM 12763</strain>
    </source>
</reference>
<accession>A0ABW1M4K8</accession>
<dbReference type="InterPro" id="IPR013216">
    <property type="entry name" value="Methyltransf_11"/>
</dbReference>
<organism evidence="2 3">
    <name type="scientific">Streptomyces pratens</name>
    <dbReference type="NCBI Taxonomy" id="887456"/>
    <lineage>
        <taxon>Bacteria</taxon>
        <taxon>Bacillati</taxon>
        <taxon>Actinomycetota</taxon>
        <taxon>Actinomycetes</taxon>
        <taxon>Kitasatosporales</taxon>
        <taxon>Streptomycetaceae</taxon>
        <taxon>Streptomyces</taxon>
    </lineage>
</organism>
<dbReference type="GO" id="GO:0008168">
    <property type="term" value="F:methyltransferase activity"/>
    <property type="evidence" value="ECO:0007669"/>
    <property type="project" value="UniProtKB-KW"/>
</dbReference>
<comment type="caution">
    <text evidence="2">The sequence shown here is derived from an EMBL/GenBank/DDBJ whole genome shotgun (WGS) entry which is preliminary data.</text>
</comment>
<evidence type="ECO:0000313" key="3">
    <source>
        <dbReference type="Proteomes" id="UP001596242"/>
    </source>
</evidence>
<evidence type="ECO:0000259" key="1">
    <source>
        <dbReference type="Pfam" id="PF08241"/>
    </source>
</evidence>
<keyword evidence="2" id="KW-0808">Transferase</keyword>
<sequence>MLDQHPGRQKVLAGLENLPFEEGAFGAATAVTTVHHWPDPHRGLDELRRVSHRQVVFTRDPHHLPEPWLIEEYLPEIRELEHARFTPLPTVVEAPGRAHRAALPRPVRLHRRLPDRVPAASGVLCLRR</sequence>
<dbReference type="Proteomes" id="UP001596242">
    <property type="component" value="Unassembled WGS sequence"/>
</dbReference>
<dbReference type="Pfam" id="PF08241">
    <property type="entry name" value="Methyltransf_11"/>
    <property type="match status" value="1"/>
</dbReference>
<gene>
    <name evidence="2" type="ORF">ACFP50_23425</name>
</gene>
<dbReference type="EMBL" id="JBHSPT010000052">
    <property type="protein sequence ID" value="MFC6058301.1"/>
    <property type="molecule type" value="Genomic_DNA"/>
</dbReference>
<protein>
    <submittedName>
        <fullName evidence="2">Methyltransferase domain-containing protein</fullName>
    </submittedName>
</protein>